<evidence type="ECO:0000313" key="3">
    <source>
        <dbReference type="Proteomes" id="UP000298416"/>
    </source>
</evidence>
<reference evidence="2" key="2">
    <citation type="submission" date="2020-08" db="EMBL/GenBank/DDBJ databases">
        <title>Plant Genome Project.</title>
        <authorList>
            <person name="Zhang R.-G."/>
        </authorList>
    </citation>
    <scope>NUCLEOTIDE SEQUENCE</scope>
    <source>
        <strain evidence="2">Huo1</strain>
        <tissue evidence="2">Leaf</tissue>
    </source>
</reference>
<organism evidence="2">
    <name type="scientific">Salvia splendens</name>
    <name type="common">Scarlet sage</name>
    <dbReference type="NCBI Taxonomy" id="180675"/>
    <lineage>
        <taxon>Eukaryota</taxon>
        <taxon>Viridiplantae</taxon>
        <taxon>Streptophyta</taxon>
        <taxon>Embryophyta</taxon>
        <taxon>Tracheophyta</taxon>
        <taxon>Spermatophyta</taxon>
        <taxon>Magnoliopsida</taxon>
        <taxon>eudicotyledons</taxon>
        <taxon>Gunneridae</taxon>
        <taxon>Pentapetalae</taxon>
        <taxon>asterids</taxon>
        <taxon>lamiids</taxon>
        <taxon>Lamiales</taxon>
        <taxon>Lamiaceae</taxon>
        <taxon>Nepetoideae</taxon>
        <taxon>Mentheae</taxon>
        <taxon>Salviinae</taxon>
        <taxon>Salvia</taxon>
        <taxon>Salvia subgen. Calosphace</taxon>
        <taxon>core Calosphace</taxon>
    </lineage>
</organism>
<feature type="compositionally biased region" description="Basic and acidic residues" evidence="1">
    <location>
        <begin position="1"/>
        <end position="10"/>
    </location>
</feature>
<dbReference type="EMBL" id="PNBA02000011">
    <property type="protein sequence ID" value="KAG6407555.1"/>
    <property type="molecule type" value="Genomic_DNA"/>
</dbReference>
<feature type="region of interest" description="Disordered" evidence="1">
    <location>
        <begin position="1"/>
        <end position="33"/>
    </location>
</feature>
<comment type="caution">
    <text evidence="2">The sequence shown here is derived from an EMBL/GenBank/DDBJ whole genome shotgun (WGS) entry which is preliminary data.</text>
</comment>
<gene>
    <name evidence="2" type="ORF">SASPL_130547</name>
</gene>
<evidence type="ECO:0000313" key="2">
    <source>
        <dbReference type="EMBL" id="KAG6407555.1"/>
    </source>
</evidence>
<evidence type="ECO:0000256" key="1">
    <source>
        <dbReference type="SAM" id="MobiDB-lite"/>
    </source>
</evidence>
<dbReference type="Proteomes" id="UP000298416">
    <property type="component" value="Unassembled WGS sequence"/>
</dbReference>
<reference evidence="2" key="1">
    <citation type="submission" date="2018-01" db="EMBL/GenBank/DDBJ databases">
        <authorList>
            <person name="Mao J.F."/>
        </authorList>
    </citation>
    <scope>NUCLEOTIDE SEQUENCE</scope>
    <source>
        <strain evidence="2">Huo1</strain>
        <tissue evidence="2">Leaf</tissue>
    </source>
</reference>
<keyword evidence="3" id="KW-1185">Reference proteome</keyword>
<name>A0A8X8X8E0_SALSN</name>
<sequence length="92" mass="10153">MEKPKQKLEKTSGSQSDDMEVESHSSKKDGHKRKAVIVLHQMNGSLQDPYSKVADADELKESRLASRGASFEMALMMRSSTCNLSHAVSNSN</sequence>
<proteinExistence type="predicted"/>
<accession>A0A8X8X8E0</accession>
<dbReference type="AlphaFoldDB" id="A0A8X8X8E0"/>
<protein>
    <submittedName>
        <fullName evidence="2">Uncharacterized protein</fullName>
    </submittedName>
</protein>